<dbReference type="EMBL" id="CP035088">
    <property type="protein sequence ID" value="QBZ87178.1"/>
    <property type="molecule type" value="Genomic_DNA"/>
</dbReference>
<organism evidence="1 2">
    <name type="scientific">Pseudomonas viciae</name>
    <dbReference type="NCBI Taxonomy" id="2505979"/>
    <lineage>
        <taxon>Bacteria</taxon>
        <taxon>Pseudomonadati</taxon>
        <taxon>Pseudomonadota</taxon>
        <taxon>Gammaproteobacteria</taxon>
        <taxon>Pseudomonadales</taxon>
        <taxon>Pseudomonadaceae</taxon>
        <taxon>Pseudomonas</taxon>
    </lineage>
</organism>
<dbReference type="AlphaFoldDB" id="A0A4P7P9S3"/>
<dbReference type="KEGG" id="pvk:EPZ47_00095"/>
<evidence type="ECO:0000313" key="2">
    <source>
        <dbReference type="Proteomes" id="UP000296468"/>
    </source>
</evidence>
<proteinExistence type="predicted"/>
<sequence>MKTSKPTPKPLLAAQYQVEARRLAGCATSIERQFLSVSLDKGKQLEPLAEWLVSEPEFCRYKKTAELAVFLFFNSD</sequence>
<protein>
    <submittedName>
        <fullName evidence="1">Uncharacterized protein</fullName>
    </submittedName>
</protein>
<accession>A0A4P7P9S3</accession>
<dbReference type="Proteomes" id="UP000296468">
    <property type="component" value="Chromosome"/>
</dbReference>
<dbReference type="OrthoDB" id="7018558at2"/>
<name>A0A4P7P9S3_9PSED</name>
<dbReference type="RefSeq" id="WP_135842977.1">
    <property type="nucleotide sequence ID" value="NZ_CP035088.1"/>
</dbReference>
<evidence type="ECO:0000313" key="1">
    <source>
        <dbReference type="EMBL" id="QBZ87178.1"/>
    </source>
</evidence>
<gene>
    <name evidence="1" type="ORF">EPZ47_00095</name>
</gene>
<reference evidence="1 2" key="1">
    <citation type="journal article" date="2019" name="Front. Microbiol.">
        <title>In silico and Genetic Analyses of Cyclic Lipopeptide Synthetic Gene Clusters in Pseudomonas sp. 11K1.</title>
        <authorList>
            <person name="Zhao H."/>
            <person name="Liu Y.P."/>
            <person name="Zhang L.Q."/>
        </authorList>
    </citation>
    <scope>NUCLEOTIDE SEQUENCE [LARGE SCALE GENOMIC DNA]</scope>
    <source>
        <strain evidence="1 2">11K1</strain>
    </source>
</reference>